<evidence type="ECO:0000313" key="2">
    <source>
        <dbReference type="Proteomes" id="UP000249590"/>
    </source>
</evidence>
<name>A0A8B2NHD7_9HYPH</name>
<dbReference type="AlphaFoldDB" id="A0A8B2NHD7"/>
<keyword evidence="2" id="KW-1185">Reference proteome</keyword>
<reference evidence="1 2" key="1">
    <citation type="submission" date="2018-05" db="EMBL/GenBank/DDBJ databases">
        <title>Acuticoccus sediminis sp. nov., isolated from deep-sea sediment of Indian Ocean.</title>
        <authorList>
            <person name="Liu X."/>
            <person name="Lai Q."/>
            <person name="Du Y."/>
            <person name="Sun F."/>
            <person name="Zhang X."/>
            <person name="Wang S."/>
            <person name="Shao Z."/>
        </authorList>
    </citation>
    <scope>NUCLEOTIDE SEQUENCE [LARGE SCALE GENOMIC DNA]</scope>
    <source>
        <strain evidence="1 2">PTG4-2</strain>
    </source>
</reference>
<sequence length="155" mass="17874">MDWTELSHVIRFERAGGCCERCARPHGARVWHLGEMRVAGRVGLWWNGDAWRDERGRKVVLAPPSVLRDRALQQGWLWPELVSPERDAAMIGLRRSMVSLACCHLDHDPFNNAPSNLAALCQRCHLKHDAKDNLSRRRLNRWSRLTRGMHSFAFA</sequence>
<gene>
    <name evidence="1" type="ORF">DLJ53_33165</name>
</gene>
<comment type="caution">
    <text evidence="1">The sequence shown here is derived from an EMBL/GenBank/DDBJ whole genome shotgun (WGS) entry which is preliminary data.</text>
</comment>
<evidence type="ECO:0008006" key="3">
    <source>
        <dbReference type="Google" id="ProtNLM"/>
    </source>
</evidence>
<dbReference type="Proteomes" id="UP000249590">
    <property type="component" value="Unassembled WGS sequence"/>
</dbReference>
<accession>A0A8B2NHD7</accession>
<evidence type="ECO:0000313" key="1">
    <source>
        <dbReference type="EMBL" id="RAH96232.1"/>
    </source>
</evidence>
<proteinExistence type="predicted"/>
<dbReference type="EMBL" id="QHHQ01000015">
    <property type="protein sequence ID" value="RAH96232.1"/>
    <property type="molecule type" value="Genomic_DNA"/>
</dbReference>
<organism evidence="1 2">
    <name type="scientific">Acuticoccus sediminis</name>
    <dbReference type="NCBI Taxonomy" id="2184697"/>
    <lineage>
        <taxon>Bacteria</taxon>
        <taxon>Pseudomonadati</taxon>
        <taxon>Pseudomonadota</taxon>
        <taxon>Alphaproteobacteria</taxon>
        <taxon>Hyphomicrobiales</taxon>
        <taxon>Amorphaceae</taxon>
        <taxon>Acuticoccus</taxon>
    </lineage>
</organism>
<protein>
    <recommendedName>
        <fullName evidence="3">HNH endonuclease</fullName>
    </recommendedName>
</protein>